<accession>A0A645BZ26</accession>
<evidence type="ECO:0000313" key="1">
    <source>
        <dbReference type="EMBL" id="MPM70750.1"/>
    </source>
</evidence>
<name>A0A645BZ26_9ZZZZ</name>
<dbReference type="AlphaFoldDB" id="A0A645BZ26"/>
<sequence length="78" mass="8816">MVPINSQSGNMALINGYRPEYGWEVLGLDWDTGETVHQTIFGDVNFGNGAYAILQYMDNDDLIFNSFAGPIRIHYDKK</sequence>
<comment type="caution">
    <text evidence="1">The sequence shown here is derived from an EMBL/GenBank/DDBJ whole genome shotgun (WGS) entry which is preliminary data.</text>
</comment>
<dbReference type="EMBL" id="VSSQ01023664">
    <property type="protein sequence ID" value="MPM70750.1"/>
    <property type="molecule type" value="Genomic_DNA"/>
</dbReference>
<reference evidence="1" key="1">
    <citation type="submission" date="2019-08" db="EMBL/GenBank/DDBJ databases">
        <authorList>
            <person name="Kucharzyk K."/>
            <person name="Murdoch R.W."/>
            <person name="Higgins S."/>
            <person name="Loffler F."/>
        </authorList>
    </citation>
    <scope>NUCLEOTIDE SEQUENCE</scope>
</reference>
<gene>
    <name evidence="1" type="ORF">SDC9_117710</name>
</gene>
<organism evidence="1">
    <name type="scientific">bioreactor metagenome</name>
    <dbReference type="NCBI Taxonomy" id="1076179"/>
    <lineage>
        <taxon>unclassified sequences</taxon>
        <taxon>metagenomes</taxon>
        <taxon>ecological metagenomes</taxon>
    </lineage>
</organism>
<proteinExistence type="predicted"/>
<protein>
    <submittedName>
        <fullName evidence="1">Uncharacterized protein</fullName>
    </submittedName>
</protein>